<feature type="domain" description="Insertion element IS150 protein InsJ-like helix-turn-helix" evidence="1">
    <location>
        <begin position="11"/>
        <end position="58"/>
    </location>
</feature>
<accession>A0A5C4WU77</accession>
<name>A0A5C4WU77_9ACTN</name>
<accession>A0A5P9YJV2</accession>
<dbReference type="OrthoDB" id="3690098at2"/>
<evidence type="ECO:0000259" key="1">
    <source>
        <dbReference type="Pfam" id="PF13518"/>
    </source>
</evidence>
<dbReference type="InterPro" id="IPR036388">
    <property type="entry name" value="WH-like_DNA-bd_sf"/>
</dbReference>
<comment type="caution">
    <text evidence="2">The sequence shown here is derived from an EMBL/GenBank/DDBJ whole genome shotgun (WGS) entry which is preliminary data.</text>
</comment>
<organism evidence="2 3">
    <name type="scientific">Nonomuraea phyllanthi</name>
    <dbReference type="NCBI Taxonomy" id="2219224"/>
    <lineage>
        <taxon>Bacteria</taxon>
        <taxon>Bacillati</taxon>
        <taxon>Actinomycetota</taxon>
        <taxon>Actinomycetes</taxon>
        <taxon>Streptosporangiales</taxon>
        <taxon>Streptosporangiaceae</taxon>
        <taxon>Nonomuraea</taxon>
    </lineage>
</organism>
<dbReference type="RefSeq" id="WP_139627777.1">
    <property type="nucleotide sequence ID" value="NZ_CP045572.1"/>
</dbReference>
<dbReference type="Proteomes" id="UP000312512">
    <property type="component" value="Unassembled WGS sequence"/>
</dbReference>
<sequence length="106" mass="11626">MPRPPAIPLQEKTRLVLAVLAKETTIAEAAKAAQVTEQSVINWRRQFVDGGCAGLAGGAADRRPEREEQLVNEIKRLKMALGEAYVEVMTWRKVGGARKVPSETSK</sequence>
<dbReference type="Pfam" id="PF13518">
    <property type="entry name" value="HTH_28"/>
    <property type="match status" value="1"/>
</dbReference>
<gene>
    <name evidence="2" type="ORF">FH608_000825</name>
</gene>
<dbReference type="SUPFAM" id="SSF48295">
    <property type="entry name" value="TrpR-like"/>
    <property type="match status" value="1"/>
</dbReference>
<evidence type="ECO:0000313" key="3">
    <source>
        <dbReference type="Proteomes" id="UP000312512"/>
    </source>
</evidence>
<dbReference type="Gene3D" id="1.10.10.10">
    <property type="entry name" value="Winged helix-like DNA-binding domain superfamily/Winged helix DNA-binding domain"/>
    <property type="match status" value="1"/>
</dbReference>
<proteinExistence type="predicted"/>
<keyword evidence="3" id="KW-1185">Reference proteome</keyword>
<dbReference type="InterPro" id="IPR055247">
    <property type="entry name" value="InsJ-like_HTH"/>
</dbReference>
<dbReference type="GO" id="GO:0043565">
    <property type="term" value="F:sequence-specific DNA binding"/>
    <property type="evidence" value="ECO:0007669"/>
    <property type="project" value="InterPro"/>
</dbReference>
<dbReference type="EMBL" id="VDLX02000001">
    <property type="protein sequence ID" value="KAB8197147.1"/>
    <property type="molecule type" value="Genomic_DNA"/>
</dbReference>
<reference evidence="2 3" key="1">
    <citation type="submission" date="2019-10" db="EMBL/GenBank/DDBJ databases">
        <title>Nonomuraea sp. nov., isolated from Phyllanthus amarus.</title>
        <authorList>
            <person name="Klykleung N."/>
            <person name="Tanasupawat S."/>
        </authorList>
    </citation>
    <scope>NUCLEOTIDE SEQUENCE [LARGE SCALE GENOMIC DNA]</scope>
    <source>
        <strain evidence="2 3">PA1-10</strain>
    </source>
</reference>
<protein>
    <submittedName>
        <fullName evidence="2">Helix-turn-helix domain-containing protein</fullName>
    </submittedName>
</protein>
<dbReference type="AlphaFoldDB" id="A0A5C4WU77"/>
<evidence type="ECO:0000313" key="2">
    <source>
        <dbReference type="EMBL" id="KAB8197147.1"/>
    </source>
</evidence>
<dbReference type="InterPro" id="IPR010921">
    <property type="entry name" value="Trp_repressor/repl_initiator"/>
</dbReference>